<dbReference type="InterPro" id="IPR033379">
    <property type="entry name" value="Acid_Pase_AS"/>
</dbReference>
<dbReference type="AlphaFoldDB" id="A0A485KRR2"/>
<dbReference type="SUPFAM" id="SSF53254">
    <property type="entry name" value="Phosphoglycerate mutase-like"/>
    <property type="match status" value="1"/>
</dbReference>
<dbReference type="InterPro" id="IPR000560">
    <property type="entry name" value="His_Pase_clade-2"/>
</dbReference>
<dbReference type="Gene3D" id="3.40.50.1240">
    <property type="entry name" value="Phosphoglycerate mutase-like"/>
    <property type="match status" value="1"/>
</dbReference>
<gene>
    <name evidence="4" type="primary">Aste57867_10924</name>
    <name evidence="3" type="ORF">As57867_010884</name>
    <name evidence="4" type="ORF">ASTE57867_10924</name>
</gene>
<sequence>MAARRANLRLVQVLHRHGDRSPLHNVFTGSDRHSAAAQEETALWQPKLSQHIDGSPIFGELTTTGVEQMQARGSALRQHVLAQGWTLDAPTLHVQSTHYMRTQRSVHALISTLAPNVEAPAIDILPPHLDFINAYNDHGPAVARLKAQLADAHTPLAAREAAMAPVKEALMRHLPLFEAHPERFTWMNAADYFVCRRAHGLPLVPHTEDLADTTIDHLSFRFSNFYTHPPILHYVASRLVDQLVARMHDVIHAVDTSPPKEQVCIYSGHDVSVLAFLYARMGAAVDASYWPDYSTAITVELYQGDDKQWQVQTTLDGQSLGVPVSVDEFATTLQSSTVEVPRRQ</sequence>
<organism evidence="4 5">
    <name type="scientific">Aphanomyces stellatus</name>
    <dbReference type="NCBI Taxonomy" id="120398"/>
    <lineage>
        <taxon>Eukaryota</taxon>
        <taxon>Sar</taxon>
        <taxon>Stramenopiles</taxon>
        <taxon>Oomycota</taxon>
        <taxon>Saprolegniomycetes</taxon>
        <taxon>Saprolegniales</taxon>
        <taxon>Verrucalvaceae</taxon>
        <taxon>Aphanomyces</taxon>
    </lineage>
</organism>
<dbReference type="Pfam" id="PF00328">
    <property type="entry name" value="His_Phos_2"/>
    <property type="match status" value="1"/>
</dbReference>
<evidence type="ECO:0000313" key="5">
    <source>
        <dbReference type="Proteomes" id="UP000332933"/>
    </source>
</evidence>
<keyword evidence="2" id="KW-0378">Hydrolase</keyword>
<dbReference type="PANTHER" id="PTHR11567:SF110">
    <property type="entry name" value="2-PHOSPHOXYLOSE PHOSPHATASE 1"/>
    <property type="match status" value="1"/>
</dbReference>
<keyword evidence="5" id="KW-1185">Reference proteome</keyword>
<dbReference type="PANTHER" id="PTHR11567">
    <property type="entry name" value="ACID PHOSPHATASE-RELATED"/>
    <property type="match status" value="1"/>
</dbReference>
<evidence type="ECO:0000313" key="3">
    <source>
        <dbReference type="EMBL" id="KAF0698464.1"/>
    </source>
</evidence>
<evidence type="ECO:0000313" key="4">
    <source>
        <dbReference type="EMBL" id="VFT87792.1"/>
    </source>
</evidence>
<dbReference type="Proteomes" id="UP000332933">
    <property type="component" value="Unassembled WGS sequence"/>
</dbReference>
<name>A0A485KRR2_9STRA</name>
<dbReference type="PROSITE" id="PS00616">
    <property type="entry name" value="HIS_ACID_PHOSPHAT_1"/>
    <property type="match status" value="1"/>
</dbReference>
<accession>A0A485KRR2</accession>
<dbReference type="InterPro" id="IPR050645">
    <property type="entry name" value="Histidine_acid_phosphatase"/>
</dbReference>
<reference evidence="4 5" key="1">
    <citation type="submission" date="2019-03" db="EMBL/GenBank/DDBJ databases">
        <authorList>
            <person name="Gaulin E."/>
            <person name="Dumas B."/>
        </authorList>
    </citation>
    <scope>NUCLEOTIDE SEQUENCE [LARGE SCALE GENOMIC DNA]</scope>
    <source>
        <strain evidence="4">CBS 568.67</strain>
    </source>
</reference>
<dbReference type="EMBL" id="CAADRA010005259">
    <property type="protein sequence ID" value="VFT87792.1"/>
    <property type="molecule type" value="Genomic_DNA"/>
</dbReference>
<evidence type="ECO:0000256" key="1">
    <source>
        <dbReference type="ARBA" id="ARBA00005375"/>
    </source>
</evidence>
<dbReference type="InterPro" id="IPR029033">
    <property type="entry name" value="His_PPase_superfam"/>
</dbReference>
<dbReference type="GO" id="GO:0016791">
    <property type="term" value="F:phosphatase activity"/>
    <property type="evidence" value="ECO:0007669"/>
    <property type="project" value="TreeGrafter"/>
</dbReference>
<dbReference type="CDD" id="cd07061">
    <property type="entry name" value="HP_HAP_like"/>
    <property type="match status" value="1"/>
</dbReference>
<protein>
    <submittedName>
        <fullName evidence="4">Aste57867_10924 protein</fullName>
    </submittedName>
</protein>
<proteinExistence type="inferred from homology"/>
<evidence type="ECO:0000256" key="2">
    <source>
        <dbReference type="ARBA" id="ARBA00022801"/>
    </source>
</evidence>
<dbReference type="EMBL" id="VJMH01005238">
    <property type="protein sequence ID" value="KAF0698464.1"/>
    <property type="molecule type" value="Genomic_DNA"/>
</dbReference>
<comment type="similarity">
    <text evidence="1">Belongs to the histidine acid phosphatase family.</text>
</comment>
<reference evidence="3" key="2">
    <citation type="submission" date="2019-06" db="EMBL/GenBank/DDBJ databases">
        <title>Genomics analysis of Aphanomyces spp. identifies a new class of oomycete effector associated with host adaptation.</title>
        <authorList>
            <person name="Gaulin E."/>
        </authorList>
    </citation>
    <scope>NUCLEOTIDE SEQUENCE</scope>
    <source>
        <strain evidence="3">CBS 578.67</strain>
    </source>
</reference>
<dbReference type="OrthoDB" id="10257284at2759"/>